<accession>A0AAD6M752</accession>
<dbReference type="AlphaFoldDB" id="A0AAD6M752"/>
<sequence>MSFFIASVHDNDTVASYLLFANLQVTRCCCLVFTAGVRFHCDMIASDINVDKDTKALLFDLGLDISLECDIIPRDDS</sequence>
<evidence type="ECO:0000313" key="2">
    <source>
        <dbReference type="Proteomes" id="UP001164929"/>
    </source>
</evidence>
<name>A0AAD6M752_9ROSI</name>
<gene>
    <name evidence="1" type="ORF">NC653_028111</name>
</gene>
<dbReference type="EMBL" id="JAQIZT010000011">
    <property type="protein sequence ID" value="KAJ6980188.1"/>
    <property type="molecule type" value="Genomic_DNA"/>
</dbReference>
<keyword evidence="2" id="KW-1185">Reference proteome</keyword>
<proteinExistence type="predicted"/>
<comment type="caution">
    <text evidence="1">The sequence shown here is derived from an EMBL/GenBank/DDBJ whole genome shotgun (WGS) entry which is preliminary data.</text>
</comment>
<protein>
    <submittedName>
        <fullName evidence="1">Uncharacterized protein</fullName>
    </submittedName>
</protein>
<evidence type="ECO:0000313" key="1">
    <source>
        <dbReference type="EMBL" id="KAJ6980188.1"/>
    </source>
</evidence>
<organism evidence="1 2">
    <name type="scientific">Populus alba x Populus x berolinensis</name>
    <dbReference type="NCBI Taxonomy" id="444605"/>
    <lineage>
        <taxon>Eukaryota</taxon>
        <taxon>Viridiplantae</taxon>
        <taxon>Streptophyta</taxon>
        <taxon>Embryophyta</taxon>
        <taxon>Tracheophyta</taxon>
        <taxon>Spermatophyta</taxon>
        <taxon>Magnoliopsida</taxon>
        <taxon>eudicotyledons</taxon>
        <taxon>Gunneridae</taxon>
        <taxon>Pentapetalae</taxon>
        <taxon>rosids</taxon>
        <taxon>fabids</taxon>
        <taxon>Malpighiales</taxon>
        <taxon>Salicaceae</taxon>
        <taxon>Saliceae</taxon>
        <taxon>Populus</taxon>
    </lineage>
</organism>
<reference evidence="1" key="1">
    <citation type="journal article" date="2023" name="Mol. Ecol. Resour.">
        <title>Chromosome-level genome assembly of a triploid poplar Populus alba 'Berolinensis'.</title>
        <authorList>
            <person name="Chen S."/>
            <person name="Yu Y."/>
            <person name="Wang X."/>
            <person name="Wang S."/>
            <person name="Zhang T."/>
            <person name="Zhou Y."/>
            <person name="He R."/>
            <person name="Meng N."/>
            <person name="Wang Y."/>
            <person name="Liu W."/>
            <person name="Liu Z."/>
            <person name="Liu J."/>
            <person name="Guo Q."/>
            <person name="Huang H."/>
            <person name="Sederoff R.R."/>
            <person name="Wang G."/>
            <person name="Qu G."/>
            <person name="Chen S."/>
        </authorList>
    </citation>
    <scope>NUCLEOTIDE SEQUENCE</scope>
    <source>
        <strain evidence="1">SC-2020</strain>
    </source>
</reference>
<dbReference type="Proteomes" id="UP001164929">
    <property type="component" value="Chromosome 11"/>
</dbReference>